<accession>A0A2T0N460</accession>
<keyword evidence="1" id="KW-0812">Transmembrane</keyword>
<evidence type="ECO:0000313" key="2">
    <source>
        <dbReference type="EMBL" id="PRX66918.1"/>
    </source>
</evidence>
<keyword evidence="3" id="KW-1185">Reference proteome</keyword>
<evidence type="ECO:0000313" key="3">
    <source>
        <dbReference type="Proteomes" id="UP000238312"/>
    </source>
</evidence>
<keyword evidence="1" id="KW-1133">Transmembrane helix</keyword>
<reference evidence="2 3" key="1">
    <citation type="submission" date="2018-03" db="EMBL/GenBank/DDBJ databases">
        <title>Genomic Encyclopedia of Type Strains, Phase III (KMG-III): the genomes of soil and plant-associated and newly described type strains.</title>
        <authorList>
            <person name="Whitman W."/>
        </authorList>
    </citation>
    <scope>NUCLEOTIDE SEQUENCE [LARGE SCALE GENOMIC DNA]</scope>
    <source>
        <strain evidence="2 3">CGMCC 4.7104</strain>
    </source>
</reference>
<feature type="transmembrane region" description="Helical" evidence="1">
    <location>
        <begin position="6"/>
        <end position="23"/>
    </location>
</feature>
<organism evidence="2 3">
    <name type="scientific">Nonomuraea fuscirosea</name>
    <dbReference type="NCBI Taxonomy" id="1291556"/>
    <lineage>
        <taxon>Bacteria</taxon>
        <taxon>Bacillati</taxon>
        <taxon>Actinomycetota</taxon>
        <taxon>Actinomycetes</taxon>
        <taxon>Streptosporangiales</taxon>
        <taxon>Streptosporangiaceae</taxon>
        <taxon>Nonomuraea</taxon>
    </lineage>
</organism>
<dbReference type="EMBL" id="PVNG01000005">
    <property type="protein sequence ID" value="PRX66918.1"/>
    <property type="molecule type" value="Genomic_DNA"/>
</dbReference>
<evidence type="ECO:0000256" key="1">
    <source>
        <dbReference type="SAM" id="Phobius"/>
    </source>
</evidence>
<name>A0A2T0N460_9ACTN</name>
<gene>
    <name evidence="2" type="ORF">B0I32_105358</name>
</gene>
<dbReference type="Proteomes" id="UP000238312">
    <property type="component" value="Unassembled WGS sequence"/>
</dbReference>
<proteinExistence type="predicted"/>
<sequence length="34" mass="4198">MESLWWILLAVMVLVTAVWWRMSRSAHLRRQRKS</sequence>
<comment type="caution">
    <text evidence="2">The sequence shown here is derived from an EMBL/GenBank/DDBJ whole genome shotgun (WGS) entry which is preliminary data.</text>
</comment>
<protein>
    <submittedName>
        <fullName evidence="2">Uncharacterized protein</fullName>
    </submittedName>
</protein>
<dbReference type="AlphaFoldDB" id="A0A2T0N460"/>
<keyword evidence="1" id="KW-0472">Membrane</keyword>